<organism evidence="7 8">
    <name type="scientific">Paenibacillus motobuensis</name>
    <dbReference type="NCBI Taxonomy" id="295324"/>
    <lineage>
        <taxon>Bacteria</taxon>
        <taxon>Bacillati</taxon>
        <taxon>Bacillota</taxon>
        <taxon>Bacilli</taxon>
        <taxon>Bacillales</taxon>
        <taxon>Paenibacillaceae</taxon>
        <taxon>Paenibacillus</taxon>
    </lineage>
</organism>
<keyword evidence="2" id="KW-0813">Transport</keyword>
<dbReference type="PANTHER" id="PTHR46743:SF2">
    <property type="entry name" value="TEICHOIC ACIDS EXPORT ATP-BINDING PROTEIN TAGH"/>
    <property type="match status" value="1"/>
</dbReference>
<dbReference type="SMART" id="SM00382">
    <property type="entry name" value="AAA"/>
    <property type="match status" value="1"/>
</dbReference>
<dbReference type="InterPro" id="IPR015860">
    <property type="entry name" value="ABC_transpr_TagH-like"/>
</dbReference>
<evidence type="ECO:0000256" key="3">
    <source>
        <dbReference type="ARBA" id="ARBA00022741"/>
    </source>
</evidence>
<reference evidence="8" key="1">
    <citation type="journal article" date="2019" name="Int. J. Syst. Evol. Microbiol.">
        <title>The Global Catalogue of Microorganisms (GCM) 10K type strain sequencing project: providing services to taxonomists for standard genome sequencing and annotation.</title>
        <authorList>
            <consortium name="The Broad Institute Genomics Platform"/>
            <consortium name="The Broad Institute Genome Sequencing Center for Infectious Disease"/>
            <person name="Wu L."/>
            <person name="Ma J."/>
        </authorList>
    </citation>
    <scope>NUCLEOTIDE SEQUENCE [LARGE SCALE GENOMIC DNA]</scope>
    <source>
        <strain evidence="8">JCM 12774</strain>
    </source>
</reference>
<dbReference type="Pfam" id="PF00005">
    <property type="entry name" value="ABC_tran"/>
    <property type="match status" value="1"/>
</dbReference>
<keyword evidence="8" id="KW-1185">Reference proteome</keyword>
<keyword evidence="3" id="KW-0547">Nucleotide-binding</keyword>
<comment type="caution">
    <text evidence="7">The sequence shown here is derived from an EMBL/GenBank/DDBJ whole genome shotgun (WGS) entry which is preliminary data.</text>
</comment>
<evidence type="ECO:0000313" key="8">
    <source>
        <dbReference type="Proteomes" id="UP001500340"/>
    </source>
</evidence>
<dbReference type="CDD" id="cd03220">
    <property type="entry name" value="ABC_KpsT_Wzt"/>
    <property type="match status" value="1"/>
</dbReference>
<sequence>MTISIDVKNVSMKYRLNSEKVDSLKQYFVKRSKKEIKYKEFIALSDINFSVQRGEVFGIIGMNGAGKSTLLKIIAGIIKPSEGNVYRYGSVAPLIELGGGFNGELTGIENIYLNGLLLGHSRKLISSKLEEISSFSELGEFLHVPLKNYSSGMKARLGFSIATVVEPDILIVDEALSVGDIQFKTKSERKIMNMIDSGTTVLFVSHSLEQVQKLCKRVMWLDKGRIQEIGLSAEVCKNFKNAKSIK</sequence>
<dbReference type="Gene3D" id="3.40.50.300">
    <property type="entry name" value="P-loop containing nucleotide triphosphate hydrolases"/>
    <property type="match status" value="1"/>
</dbReference>
<dbReference type="PROSITE" id="PS50893">
    <property type="entry name" value="ABC_TRANSPORTER_2"/>
    <property type="match status" value="1"/>
</dbReference>
<comment type="similarity">
    <text evidence="1">Belongs to the ABC transporter superfamily.</text>
</comment>
<dbReference type="InterPro" id="IPR017871">
    <property type="entry name" value="ABC_transporter-like_CS"/>
</dbReference>
<dbReference type="Proteomes" id="UP001500340">
    <property type="component" value="Unassembled WGS sequence"/>
</dbReference>
<evidence type="ECO:0000256" key="4">
    <source>
        <dbReference type="ARBA" id="ARBA00022840"/>
    </source>
</evidence>
<gene>
    <name evidence="7" type="ORF">GCM10008933_07270</name>
</gene>
<evidence type="ECO:0000256" key="5">
    <source>
        <dbReference type="ARBA" id="ARBA00022967"/>
    </source>
</evidence>
<evidence type="ECO:0000259" key="6">
    <source>
        <dbReference type="PROSITE" id="PS50893"/>
    </source>
</evidence>
<dbReference type="InterPro" id="IPR027417">
    <property type="entry name" value="P-loop_NTPase"/>
</dbReference>
<proteinExistence type="inferred from homology"/>
<dbReference type="InterPro" id="IPR003439">
    <property type="entry name" value="ABC_transporter-like_ATP-bd"/>
</dbReference>
<dbReference type="GO" id="GO:0005524">
    <property type="term" value="F:ATP binding"/>
    <property type="evidence" value="ECO:0007669"/>
    <property type="project" value="UniProtKB-KW"/>
</dbReference>
<dbReference type="PANTHER" id="PTHR46743">
    <property type="entry name" value="TEICHOIC ACIDS EXPORT ATP-BINDING PROTEIN TAGH"/>
    <property type="match status" value="1"/>
</dbReference>
<name>A0ABP3HS08_9BACL</name>
<dbReference type="PROSITE" id="PS00211">
    <property type="entry name" value="ABC_TRANSPORTER_1"/>
    <property type="match status" value="1"/>
</dbReference>
<protein>
    <submittedName>
        <fullName evidence="7">ABC transporter ATP-binding protein</fullName>
    </submittedName>
</protein>
<evidence type="ECO:0000256" key="2">
    <source>
        <dbReference type="ARBA" id="ARBA00022448"/>
    </source>
</evidence>
<dbReference type="InterPro" id="IPR003593">
    <property type="entry name" value="AAA+_ATPase"/>
</dbReference>
<dbReference type="RefSeq" id="WP_343857611.1">
    <property type="nucleotide sequence ID" value="NZ_BAAACX010000005.1"/>
</dbReference>
<dbReference type="InterPro" id="IPR050683">
    <property type="entry name" value="Bact_Polysacc_Export_ATP-bd"/>
</dbReference>
<accession>A0ABP3HS08</accession>
<dbReference type="SUPFAM" id="SSF52540">
    <property type="entry name" value="P-loop containing nucleoside triphosphate hydrolases"/>
    <property type="match status" value="1"/>
</dbReference>
<dbReference type="EMBL" id="BAAACX010000005">
    <property type="protein sequence ID" value="GAA0378608.1"/>
    <property type="molecule type" value="Genomic_DNA"/>
</dbReference>
<evidence type="ECO:0000313" key="7">
    <source>
        <dbReference type="EMBL" id="GAA0378608.1"/>
    </source>
</evidence>
<keyword evidence="5" id="KW-1278">Translocase</keyword>
<keyword evidence="4 7" id="KW-0067">ATP-binding</keyword>
<feature type="domain" description="ABC transporter" evidence="6">
    <location>
        <begin position="24"/>
        <end position="245"/>
    </location>
</feature>
<evidence type="ECO:0000256" key="1">
    <source>
        <dbReference type="ARBA" id="ARBA00005417"/>
    </source>
</evidence>